<evidence type="ECO:0000259" key="2">
    <source>
        <dbReference type="Pfam" id="PF00339"/>
    </source>
</evidence>
<dbReference type="Pfam" id="PF00339">
    <property type="entry name" value="Arrestin_N"/>
    <property type="match status" value="1"/>
</dbReference>
<dbReference type="PANTHER" id="PTHR11188">
    <property type="entry name" value="ARRESTIN DOMAIN CONTAINING PROTEIN"/>
    <property type="match status" value="1"/>
</dbReference>
<dbReference type="FunCoup" id="H2Y4Z1">
    <property type="interactions" value="1"/>
</dbReference>
<evidence type="ECO:0000256" key="1">
    <source>
        <dbReference type="ARBA" id="ARBA00005298"/>
    </source>
</evidence>
<dbReference type="GO" id="GO:0005737">
    <property type="term" value="C:cytoplasm"/>
    <property type="evidence" value="ECO:0007669"/>
    <property type="project" value="TreeGrafter"/>
</dbReference>
<dbReference type="AlphaFoldDB" id="H2Y4Z1"/>
<reference evidence="4" key="1">
    <citation type="submission" date="2003-08" db="EMBL/GenBank/DDBJ databases">
        <authorList>
            <person name="Birren B."/>
            <person name="Nusbaum C."/>
            <person name="Abebe A."/>
            <person name="Abouelleil A."/>
            <person name="Adekoya E."/>
            <person name="Ait-zahra M."/>
            <person name="Allen N."/>
            <person name="Allen T."/>
            <person name="An P."/>
            <person name="Anderson M."/>
            <person name="Anderson S."/>
            <person name="Arachchi H."/>
            <person name="Armbruster J."/>
            <person name="Bachantsang P."/>
            <person name="Baldwin J."/>
            <person name="Barry A."/>
            <person name="Bayul T."/>
            <person name="Blitshsteyn B."/>
            <person name="Bloom T."/>
            <person name="Blye J."/>
            <person name="Boguslavskiy L."/>
            <person name="Borowsky M."/>
            <person name="Boukhgalter B."/>
            <person name="Brunache A."/>
            <person name="Butler J."/>
            <person name="Calixte N."/>
            <person name="Calvo S."/>
            <person name="Camarata J."/>
            <person name="Campo K."/>
            <person name="Chang J."/>
            <person name="Cheshatsang Y."/>
            <person name="Citroen M."/>
            <person name="Collymore A."/>
            <person name="Considine T."/>
            <person name="Cook A."/>
            <person name="Cooke P."/>
            <person name="Corum B."/>
            <person name="Cuomo C."/>
            <person name="David R."/>
            <person name="Dawoe T."/>
            <person name="Degray S."/>
            <person name="Dodge S."/>
            <person name="Dooley K."/>
            <person name="Dorje P."/>
            <person name="Dorjee K."/>
            <person name="Dorris L."/>
            <person name="Duffey N."/>
            <person name="Dupes A."/>
            <person name="Elkins T."/>
            <person name="Engels R."/>
            <person name="Erickson J."/>
            <person name="Farina A."/>
            <person name="Faro S."/>
            <person name="Ferreira P."/>
            <person name="Fischer H."/>
            <person name="Fitzgerald M."/>
            <person name="Foley K."/>
            <person name="Gage D."/>
            <person name="Galagan J."/>
            <person name="Gearin G."/>
            <person name="Gnerre S."/>
            <person name="Gnirke A."/>
            <person name="Goyette A."/>
            <person name="Graham J."/>
            <person name="Grandbois E."/>
            <person name="Gyaltsen K."/>
            <person name="Hafez N."/>
            <person name="Hagopian D."/>
            <person name="Hagos B."/>
            <person name="Hall J."/>
            <person name="Hatcher B."/>
            <person name="Heller A."/>
            <person name="Higgins H."/>
            <person name="Honan T."/>
            <person name="Horn A."/>
            <person name="Houde N."/>
            <person name="Hughes L."/>
            <person name="Hulme W."/>
            <person name="Husby E."/>
            <person name="Iliev I."/>
            <person name="Jaffe D."/>
            <person name="Jones C."/>
            <person name="Kamal M."/>
            <person name="Kamat A."/>
            <person name="Kamvysselis M."/>
            <person name="Karlsson E."/>
            <person name="Kells C."/>
            <person name="Kieu A."/>
            <person name="Kisner P."/>
            <person name="Kodira C."/>
            <person name="Kulbokas E."/>
            <person name="Labutti K."/>
            <person name="Lama D."/>
            <person name="Landers T."/>
            <person name="Leger J."/>
            <person name="Levine S."/>
            <person name="Lewis D."/>
            <person name="Lewis T."/>
            <person name="Lindblad-toh K."/>
            <person name="Liu X."/>
            <person name="Lokyitsang T."/>
            <person name="Lokyitsang Y."/>
            <person name="Lucien O."/>
            <person name="Lui A."/>
            <person name="Ma L.J."/>
            <person name="Mabbitt R."/>
            <person name="Macdonald J."/>
            <person name="Maclean C."/>
            <person name="Major J."/>
            <person name="Manning J."/>
            <person name="Marabella R."/>
            <person name="Maru K."/>
            <person name="Matthews C."/>
            <person name="Mauceli E."/>
            <person name="Mccarthy M."/>
            <person name="Mcdonough S."/>
            <person name="Mcghee T."/>
            <person name="Meldrim J."/>
            <person name="Meneus L."/>
            <person name="Mesirov J."/>
            <person name="Mihalev A."/>
            <person name="Mihova T."/>
            <person name="Mikkelsen T."/>
            <person name="Mlenga V."/>
            <person name="Moru K."/>
            <person name="Mozes J."/>
            <person name="Mulrain L."/>
            <person name="Munson G."/>
            <person name="Naylor J."/>
            <person name="Newes C."/>
            <person name="Nguyen C."/>
            <person name="Nguyen N."/>
            <person name="Nguyen T."/>
            <person name="Nicol R."/>
            <person name="Nielsen C."/>
            <person name="Nizzari M."/>
            <person name="Norbu C."/>
            <person name="Norbu N."/>
            <person name="O'donnell P."/>
            <person name="Okoawo O."/>
            <person name="O'leary S."/>
            <person name="Omotosho B."/>
            <person name="O'neill K."/>
            <person name="Osman S."/>
            <person name="Parker S."/>
            <person name="Perrin D."/>
            <person name="Phunkhang P."/>
            <person name="Piqani B."/>
            <person name="Purcell S."/>
            <person name="Rachupka T."/>
            <person name="Ramasamy U."/>
            <person name="Rameau R."/>
            <person name="Ray V."/>
            <person name="Raymond C."/>
            <person name="Retta R."/>
            <person name="Richardson S."/>
            <person name="Rise C."/>
            <person name="Rodriguez J."/>
            <person name="Rogers J."/>
            <person name="Rogov P."/>
            <person name="Rutman M."/>
            <person name="Schupbach R."/>
            <person name="Seaman C."/>
            <person name="Settipalli S."/>
            <person name="Sharpe T."/>
            <person name="Sheridan J."/>
            <person name="Sherpa N."/>
            <person name="Shi J."/>
            <person name="Smirnov S."/>
            <person name="Smith C."/>
            <person name="Sougnez C."/>
            <person name="Spencer B."/>
            <person name="Stalker J."/>
            <person name="Stange-thomann N."/>
            <person name="Stavropoulos S."/>
            <person name="Stetson K."/>
            <person name="Stone C."/>
            <person name="Stone S."/>
            <person name="Stubbs M."/>
            <person name="Talamas J."/>
            <person name="Tchuinga P."/>
            <person name="Tenzing P."/>
            <person name="Tesfaye S."/>
            <person name="Theodore J."/>
            <person name="Thoulutsang Y."/>
            <person name="Topham K."/>
            <person name="Towey S."/>
            <person name="Tsamla T."/>
            <person name="Tsomo N."/>
            <person name="Vallee D."/>
            <person name="Vassiliev H."/>
            <person name="Venkataraman V."/>
            <person name="Vinson J."/>
            <person name="Vo A."/>
            <person name="Wade C."/>
            <person name="Wang S."/>
            <person name="Wangchuk T."/>
            <person name="Wangdi T."/>
            <person name="Whittaker C."/>
            <person name="Wilkinson J."/>
            <person name="Wu Y."/>
            <person name="Wyman D."/>
            <person name="Yadav S."/>
            <person name="Yang S."/>
            <person name="Yang X."/>
            <person name="Yeager S."/>
            <person name="Yee E."/>
            <person name="Young G."/>
            <person name="Zainoun J."/>
            <person name="Zembeck L."/>
            <person name="Zimmer A."/>
            <person name="Zody M."/>
            <person name="Lander E."/>
        </authorList>
    </citation>
    <scope>NUCLEOTIDE SEQUENCE [LARGE SCALE GENOMIC DNA]</scope>
</reference>
<organism evidence="3 4">
    <name type="scientific">Ciona savignyi</name>
    <name type="common">Pacific transparent sea squirt</name>
    <dbReference type="NCBI Taxonomy" id="51511"/>
    <lineage>
        <taxon>Eukaryota</taxon>
        <taxon>Metazoa</taxon>
        <taxon>Chordata</taxon>
        <taxon>Tunicata</taxon>
        <taxon>Ascidiacea</taxon>
        <taxon>Phlebobranchia</taxon>
        <taxon>Cionidae</taxon>
        <taxon>Ciona</taxon>
    </lineage>
</organism>
<evidence type="ECO:0000313" key="4">
    <source>
        <dbReference type="Proteomes" id="UP000007875"/>
    </source>
</evidence>
<dbReference type="InterPro" id="IPR011021">
    <property type="entry name" value="Arrestin-like_N"/>
</dbReference>
<reference evidence="3" key="2">
    <citation type="submission" date="2025-08" db="UniProtKB">
        <authorList>
            <consortium name="Ensembl"/>
        </authorList>
    </citation>
    <scope>IDENTIFICATION</scope>
</reference>
<dbReference type="Proteomes" id="UP000007875">
    <property type="component" value="Unassembled WGS sequence"/>
</dbReference>
<reference evidence="3" key="3">
    <citation type="submission" date="2025-09" db="UniProtKB">
        <authorList>
            <consortium name="Ensembl"/>
        </authorList>
    </citation>
    <scope>IDENTIFICATION</scope>
</reference>
<comment type="similarity">
    <text evidence="1">Belongs to the arrestin family.</text>
</comment>
<dbReference type="InterPro" id="IPR050357">
    <property type="entry name" value="Arrestin_domain-protein"/>
</dbReference>
<dbReference type="Ensembl" id="ENSCSAVT00000000394.1">
    <property type="protein sequence ID" value="ENSCSAVP00000000389.1"/>
    <property type="gene ID" value="ENSCSAVG00000000221.1"/>
</dbReference>
<dbReference type="SUPFAM" id="SSF81296">
    <property type="entry name" value="E set domains"/>
    <property type="match status" value="1"/>
</dbReference>
<dbReference type="STRING" id="51511.ENSCSAVP00000000389"/>
<dbReference type="OMA" id="RHTESYS"/>
<dbReference type="InterPro" id="IPR014752">
    <property type="entry name" value="Arrestin-like_C"/>
</dbReference>
<dbReference type="InParanoid" id="H2Y4Z1"/>
<dbReference type="HOGENOM" id="CLU_2066649_0_0_1"/>
<accession>H2Y4Z1</accession>
<protein>
    <recommendedName>
        <fullName evidence="2">Arrestin-like N-terminal domain-containing protein</fullName>
    </recommendedName>
</protein>
<feature type="domain" description="Arrestin-like N-terminal" evidence="2">
    <location>
        <begin position="11"/>
        <end position="119"/>
    </location>
</feature>
<sequence length="119" mass="13225">MPKLLQFYAGFDQGKSVYRPGEMVSGALVINLARPMNMRAVNIKFSGKANVHWSERHKSGKTTTTRHYRASEVYFEQRLCMYGAGSIGTYQNATELPAGQTSLPFQFLLPSALPSSFEG</sequence>
<name>H2Y4Z1_CIOSA</name>
<dbReference type="eggNOG" id="KOG3780">
    <property type="taxonomic scope" value="Eukaryota"/>
</dbReference>
<dbReference type="PANTHER" id="PTHR11188:SF176">
    <property type="entry name" value="ARRESTIN DOMAIN-CONTAINING PROTEIN 1"/>
    <property type="match status" value="1"/>
</dbReference>
<dbReference type="Gene3D" id="2.60.40.640">
    <property type="match status" value="1"/>
</dbReference>
<dbReference type="GO" id="GO:0015031">
    <property type="term" value="P:protein transport"/>
    <property type="evidence" value="ECO:0007669"/>
    <property type="project" value="TreeGrafter"/>
</dbReference>
<evidence type="ECO:0000313" key="3">
    <source>
        <dbReference type="Ensembl" id="ENSCSAVP00000000389.1"/>
    </source>
</evidence>
<keyword evidence="4" id="KW-1185">Reference proteome</keyword>
<dbReference type="GeneTree" id="ENSGT00940000164837"/>
<proteinExistence type="inferred from homology"/>
<dbReference type="InterPro" id="IPR014756">
    <property type="entry name" value="Ig_E-set"/>
</dbReference>